<evidence type="ECO:0000256" key="2">
    <source>
        <dbReference type="ARBA" id="ARBA00023015"/>
    </source>
</evidence>
<dbReference type="GO" id="GO:0001228">
    <property type="term" value="F:DNA-binding transcription activator activity, RNA polymerase II-specific"/>
    <property type="evidence" value="ECO:0007669"/>
    <property type="project" value="EnsemblFungi"/>
</dbReference>
<dbReference type="InterPro" id="IPR033897">
    <property type="entry name" value="SRF-like_MADS-box"/>
</dbReference>
<feature type="region of interest" description="Disordered" evidence="6">
    <location>
        <begin position="1"/>
        <end position="22"/>
    </location>
</feature>
<dbReference type="GO" id="GO:0010514">
    <property type="term" value="P:induction of conjugation with cellular fusion"/>
    <property type="evidence" value="ECO:0007669"/>
    <property type="project" value="EnsemblFungi"/>
</dbReference>
<dbReference type="HOGENOM" id="CLU_708151_0_0_1"/>
<gene>
    <name evidence="8" type="ORF">SOCG_01086</name>
</gene>
<feature type="compositionally biased region" description="Polar residues" evidence="6">
    <location>
        <begin position="175"/>
        <end position="185"/>
    </location>
</feature>
<evidence type="ECO:0000256" key="3">
    <source>
        <dbReference type="ARBA" id="ARBA00023125"/>
    </source>
</evidence>
<dbReference type="GeneID" id="25030070"/>
<dbReference type="GO" id="GO:0005634">
    <property type="term" value="C:nucleus"/>
    <property type="evidence" value="ECO:0007669"/>
    <property type="project" value="UniProtKB-SubCell"/>
</dbReference>
<dbReference type="CDD" id="cd00266">
    <property type="entry name" value="MADS_SRF_like"/>
    <property type="match status" value="1"/>
</dbReference>
<dbReference type="Gene3D" id="3.40.1810.10">
    <property type="entry name" value="Transcription factor, MADS-box"/>
    <property type="match status" value="1"/>
</dbReference>
<evidence type="ECO:0000313" key="9">
    <source>
        <dbReference type="Proteomes" id="UP000016088"/>
    </source>
</evidence>
<dbReference type="RefSeq" id="XP_013018960.1">
    <property type="nucleotide sequence ID" value="XM_013163506.1"/>
</dbReference>
<dbReference type="PANTHER" id="PTHR11945">
    <property type="entry name" value="MADS BOX PROTEIN"/>
    <property type="match status" value="1"/>
</dbReference>
<feature type="domain" description="MADS-box" evidence="7">
    <location>
        <begin position="16"/>
        <end position="76"/>
    </location>
</feature>
<dbReference type="OMA" id="FFMSFSP"/>
<proteinExistence type="predicted"/>
<protein>
    <submittedName>
        <fullName evidence="8">MADS-box transcription factor Map1</fullName>
    </submittedName>
</protein>
<feature type="compositionally biased region" description="Polar residues" evidence="6">
    <location>
        <begin position="237"/>
        <end position="248"/>
    </location>
</feature>
<dbReference type="GO" id="GO:0000978">
    <property type="term" value="F:RNA polymerase II cis-regulatory region sequence-specific DNA binding"/>
    <property type="evidence" value="ECO:0007669"/>
    <property type="project" value="TreeGrafter"/>
</dbReference>
<dbReference type="VEuPathDB" id="FungiDB:SOCG_01086"/>
<keyword evidence="3" id="KW-0238">DNA-binding</keyword>
<organism evidence="8 9">
    <name type="scientific">Schizosaccharomyces octosporus (strain yFS286)</name>
    <name type="common">Fission yeast</name>
    <name type="synonym">Octosporomyces octosporus</name>
    <dbReference type="NCBI Taxonomy" id="483514"/>
    <lineage>
        <taxon>Eukaryota</taxon>
        <taxon>Fungi</taxon>
        <taxon>Dikarya</taxon>
        <taxon>Ascomycota</taxon>
        <taxon>Taphrinomycotina</taxon>
        <taxon>Schizosaccharomycetes</taxon>
        <taxon>Schizosaccharomycetales</taxon>
        <taxon>Schizosaccharomycetaceae</taxon>
        <taxon>Schizosaccharomyces</taxon>
    </lineage>
</organism>
<dbReference type="SMART" id="SM00432">
    <property type="entry name" value="MADS"/>
    <property type="match status" value="1"/>
</dbReference>
<feature type="compositionally biased region" description="Low complexity" evidence="6">
    <location>
        <begin position="249"/>
        <end position="261"/>
    </location>
</feature>
<dbReference type="PRINTS" id="PR00404">
    <property type="entry name" value="MADSDOMAIN"/>
</dbReference>
<dbReference type="InterPro" id="IPR036879">
    <property type="entry name" value="TF_MADSbox_sf"/>
</dbReference>
<keyword evidence="4" id="KW-0804">Transcription</keyword>
<keyword evidence="9" id="KW-1185">Reference proteome</keyword>
<dbReference type="Proteomes" id="UP000016088">
    <property type="component" value="Unassembled WGS sequence"/>
</dbReference>
<evidence type="ECO:0000256" key="5">
    <source>
        <dbReference type="ARBA" id="ARBA00023242"/>
    </source>
</evidence>
<feature type="compositionally biased region" description="Polar residues" evidence="6">
    <location>
        <begin position="151"/>
        <end position="162"/>
    </location>
</feature>
<evidence type="ECO:0000256" key="4">
    <source>
        <dbReference type="ARBA" id="ARBA00023163"/>
    </source>
</evidence>
<feature type="region of interest" description="Disordered" evidence="6">
    <location>
        <begin position="137"/>
        <end position="309"/>
    </location>
</feature>
<comment type="subcellular location">
    <subcellularLocation>
        <location evidence="1">Nucleus</location>
    </subcellularLocation>
</comment>
<feature type="compositionally biased region" description="Polar residues" evidence="6">
    <location>
        <begin position="287"/>
        <end position="301"/>
    </location>
</feature>
<evidence type="ECO:0000259" key="7">
    <source>
        <dbReference type="PROSITE" id="PS50066"/>
    </source>
</evidence>
<sequence>MDQNRSLQEDAEGEESSKYEPGVQYIQDPFKRQTSFKKRKAGLFKKANELFMLTGSEVMVIVVSETGLVHTFSSPKLEDVVKSPEGQKVISQSLKGINEDAYEENKFGSENGQESTAVIRSEPDLPKEKTAYLNFGLEGDGEESSGYPIENNDQFFMSFSPHQDQEQEKEPAVHSSKSLTYNNSKYDFLSERKTPTKSQEGYSMRGEETDDSMGFSPGDLQEFSNQLSGLFQEDKQNGNNNYLMQRANSFSLPAASGSSSVQKKRRRKSETKPRSNTKSMHIPPTTPEKTNSETVSHNQNEQLQRQRPPLIPLSRLPSLAPLFTEAPRTDDMRYMNQNYQIPPMMPYPRPNYAQETPAPSYYQPSYDYSFPIEPYDEGYQRSEPNDFNYMPI</sequence>
<dbReference type="PANTHER" id="PTHR11945:SF534">
    <property type="entry name" value="MYOCYTE-SPECIFIC ENHANCER FACTOR 2"/>
    <property type="match status" value="1"/>
</dbReference>
<evidence type="ECO:0000313" key="8">
    <source>
        <dbReference type="EMBL" id="EPX73336.1"/>
    </source>
</evidence>
<reference evidence="8 9" key="1">
    <citation type="journal article" date="2011" name="Science">
        <title>Comparative functional genomics of the fission yeasts.</title>
        <authorList>
            <person name="Rhind N."/>
            <person name="Chen Z."/>
            <person name="Yassour M."/>
            <person name="Thompson D.A."/>
            <person name="Haas B.J."/>
            <person name="Habib N."/>
            <person name="Wapinski I."/>
            <person name="Roy S."/>
            <person name="Lin M.F."/>
            <person name="Heiman D.I."/>
            <person name="Young S.K."/>
            <person name="Furuya K."/>
            <person name="Guo Y."/>
            <person name="Pidoux A."/>
            <person name="Chen H.M."/>
            <person name="Robbertse B."/>
            <person name="Goldberg J.M."/>
            <person name="Aoki K."/>
            <person name="Bayne E.H."/>
            <person name="Berlin A.M."/>
            <person name="Desjardins C.A."/>
            <person name="Dobbs E."/>
            <person name="Dukaj L."/>
            <person name="Fan L."/>
            <person name="FitzGerald M.G."/>
            <person name="French C."/>
            <person name="Gujja S."/>
            <person name="Hansen K."/>
            <person name="Keifenheim D."/>
            <person name="Levin J.Z."/>
            <person name="Mosher R.A."/>
            <person name="Mueller C.A."/>
            <person name="Pfiffner J."/>
            <person name="Priest M."/>
            <person name="Russ C."/>
            <person name="Smialowska A."/>
            <person name="Swoboda P."/>
            <person name="Sykes S.M."/>
            <person name="Vaughn M."/>
            <person name="Vengrova S."/>
            <person name="Yoder R."/>
            <person name="Zeng Q."/>
            <person name="Allshire R."/>
            <person name="Baulcombe D."/>
            <person name="Birren B.W."/>
            <person name="Brown W."/>
            <person name="Ekwall K."/>
            <person name="Kellis M."/>
            <person name="Leatherwood J."/>
            <person name="Levin H."/>
            <person name="Margalit H."/>
            <person name="Martienssen R."/>
            <person name="Nieduszynski C.A."/>
            <person name="Spatafora J.W."/>
            <person name="Friedman N."/>
            <person name="Dalgaard J.Z."/>
            <person name="Baumann P."/>
            <person name="Niki H."/>
            <person name="Regev A."/>
            <person name="Nusbaum C."/>
        </authorList>
    </citation>
    <scope>NUCLEOTIDE SEQUENCE [LARGE SCALE GENOMIC DNA]</scope>
    <source>
        <strain evidence="9">yFS286</strain>
    </source>
</reference>
<dbReference type="GO" id="GO:0046983">
    <property type="term" value="F:protein dimerization activity"/>
    <property type="evidence" value="ECO:0007669"/>
    <property type="project" value="InterPro"/>
</dbReference>
<dbReference type="AlphaFoldDB" id="S9PW49"/>
<evidence type="ECO:0000256" key="1">
    <source>
        <dbReference type="ARBA" id="ARBA00004123"/>
    </source>
</evidence>
<feature type="region of interest" description="Disordered" evidence="6">
    <location>
        <begin position="373"/>
        <end position="392"/>
    </location>
</feature>
<dbReference type="eggNOG" id="KOG0015">
    <property type="taxonomic scope" value="Eukaryota"/>
</dbReference>
<dbReference type="PROSITE" id="PS50066">
    <property type="entry name" value="MADS_BOX_2"/>
    <property type="match status" value="1"/>
</dbReference>
<keyword evidence="2" id="KW-0805">Transcription regulation</keyword>
<dbReference type="InterPro" id="IPR002100">
    <property type="entry name" value="TF_MADSbox"/>
</dbReference>
<dbReference type="SUPFAM" id="SSF55455">
    <property type="entry name" value="SRF-like"/>
    <property type="match status" value="1"/>
</dbReference>
<keyword evidence="5" id="KW-0539">Nucleus</keyword>
<dbReference type="FunFam" id="3.40.1810.10:FF:000002">
    <property type="entry name" value="Serum response factor b"/>
    <property type="match status" value="1"/>
</dbReference>
<dbReference type="EMBL" id="KE503207">
    <property type="protein sequence ID" value="EPX73336.1"/>
    <property type="molecule type" value="Genomic_DNA"/>
</dbReference>
<accession>S9PW49</accession>
<feature type="compositionally biased region" description="Basic and acidic residues" evidence="6">
    <location>
        <begin position="163"/>
        <end position="172"/>
    </location>
</feature>
<dbReference type="OrthoDB" id="2284405at2759"/>
<name>S9PW49_SCHOY</name>
<dbReference type="Pfam" id="PF00319">
    <property type="entry name" value="SRF-TF"/>
    <property type="match status" value="1"/>
</dbReference>
<evidence type="ECO:0000256" key="6">
    <source>
        <dbReference type="SAM" id="MobiDB-lite"/>
    </source>
</evidence>